<proteinExistence type="predicted"/>
<reference evidence="1 2" key="2">
    <citation type="submission" date="2020-03" db="EMBL/GenBank/DDBJ databases">
        <title>Chryseoglobus sp. isolated from a deep-sea seamount.</title>
        <authorList>
            <person name="Zhang D.-C."/>
        </authorList>
    </citation>
    <scope>NUCLEOTIDE SEQUENCE [LARGE SCALE GENOMIC DNA]</scope>
    <source>
        <strain evidence="1 2">KN1116</strain>
    </source>
</reference>
<keyword evidence="2" id="KW-1185">Reference proteome</keyword>
<dbReference type="OrthoDB" id="4558583at2"/>
<comment type="caution">
    <text evidence="1">The sequence shown here is derived from an EMBL/GenBank/DDBJ whole genome shotgun (WGS) entry which is preliminary data.</text>
</comment>
<sequence>MDTLRYFKDLAKAQHREFRGSIASDSVGLQRVQHLVAVNAGYASWDALRGASSADRDLAVAMTLEPHLCINGFGAGSFDVPLEARRARFAGWRLELRGRATHVAEILKWLESNVERRKTINPDYGSYGLKHMAERHLGAYVANGEFIAAAIIAGYPYRRGEGTSPNATFGMSSRSLAVLRRGAA</sequence>
<dbReference type="RefSeq" id="WP_152582771.1">
    <property type="nucleotide sequence ID" value="NZ_VIKT02000002.1"/>
</dbReference>
<protein>
    <submittedName>
        <fullName evidence="1">Uncharacterized protein</fullName>
    </submittedName>
</protein>
<reference evidence="1 2" key="1">
    <citation type="submission" date="2019-06" db="EMBL/GenBank/DDBJ databases">
        <authorList>
            <person name="De-Chao Zhang Q."/>
        </authorList>
    </citation>
    <scope>NUCLEOTIDE SEQUENCE [LARGE SCALE GENOMIC DNA]</scope>
    <source>
        <strain evidence="1 2">KN1116</strain>
    </source>
</reference>
<accession>A0A9E5JMY0</accession>
<gene>
    <name evidence="1" type="ORF">FK219_001115</name>
</gene>
<dbReference type="AlphaFoldDB" id="A0A9E5JMY0"/>
<evidence type="ECO:0000313" key="1">
    <source>
        <dbReference type="EMBL" id="NHF61851.1"/>
    </source>
</evidence>
<evidence type="ECO:0000313" key="2">
    <source>
        <dbReference type="Proteomes" id="UP000818266"/>
    </source>
</evidence>
<dbReference type="EMBL" id="VIKT02000002">
    <property type="protein sequence ID" value="NHF61851.1"/>
    <property type="molecule type" value="Genomic_DNA"/>
</dbReference>
<name>A0A9E5JMY0_9MICO</name>
<organism evidence="1 2">
    <name type="scientific">Microcella pacifica</name>
    <dbReference type="NCBI Taxonomy" id="2591847"/>
    <lineage>
        <taxon>Bacteria</taxon>
        <taxon>Bacillati</taxon>
        <taxon>Actinomycetota</taxon>
        <taxon>Actinomycetes</taxon>
        <taxon>Micrococcales</taxon>
        <taxon>Microbacteriaceae</taxon>
        <taxon>Microcella</taxon>
    </lineage>
</organism>
<dbReference type="Proteomes" id="UP000818266">
    <property type="component" value="Unassembled WGS sequence"/>
</dbReference>